<evidence type="ECO:0000313" key="2">
    <source>
        <dbReference type="EMBL" id="PKI69910.1"/>
    </source>
</evidence>
<organism evidence="2 3">
    <name type="scientific">Punica granatum</name>
    <name type="common">Pomegranate</name>
    <dbReference type="NCBI Taxonomy" id="22663"/>
    <lineage>
        <taxon>Eukaryota</taxon>
        <taxon>Viridiplantae</taxon>
        <taxon>Streptophyta</taxon>
        <taxon>Embryophyta</taxon>
        <taxon>Tracheophyta</taxon>
        <taxon>Spermatophyta</taxon>
        <taxon>Magnoliopsida</taxon>
        <taxon>eudicotyledons</taxon>
        <taxon>Gunneridae</taxon>
        <taxon>Pentapetalae</taxon>
        <taxon>rosids</taxon>
        <taxon>malvids</taxon>
        <taxon>Myrtales</taxon>
        <taxon>Lythraceae</taxon>
        <taxon>Punica</taxon>
    </lineage>
</organism>
<evidence type="ECO:0000313" key="3">
    <source>
        <dbReference type="Proteomes" id="UP000233551"/>
    </source>
</evidence>
<protein>
    <submittedName>
        <fullName evidence="2">Uncharacterized protein</fullName>
    </submittedName>
</protein>
<dbReference type="Proteomes" id="UP000233551">
    <property type="component" value="Unassembled WGS sequence"/>
</dbReference>
<evidence type="ECO:0000256" key="1">
    <source>
        <dbReference type="SAM" id="MobiDB-lite"/>
    </source>
</evidence>
<proteinExistence type="predicted"/>
<name>A0A2I0KNJ1_PUNGR</name>
<gene>
    <name evidence="2" type="ORF">CRG98_009785</name>
</gene>
<accession>A0A2I0KNJ1</accession>
<reference evidence="2 3" key="1">
    <citation type="submission" date="2017-11" db="EMBL/GenBank/DDBJ databases">
        <title>De-novo sequencing of pomegranate (Punica granatum L.) genome.</title>
        <authorList>
            <person name="Akparov Z."/>
            <person name="Amiraslanov A."/>
            <person name="Hajiyeva S."/>
            <person name="Abbasov M."/>
            <person name="Kaur K."/>
            <person name="Hamwieh A."/>
            <person name="Solovyev V."/>
            <person name="Salamov A."/>
            <person name="Braich B."/>
            <person name="Kosarev P."/>
            <person name="Mahmoud A."/>
            <person name="Hajiyev E."/>
            <person name="Babayeva S."/>
            <person name="Izzatullayeva V."/>
            <person name="Mammadov A."/>
            <person name="Mammadov A."/>
            <person name="Sharifova S."/>
            <person name="Ojaghi J."/>
            <person name="Eynullazada K."/>
            <person name="Bayramov B."/>
            <person name="Abdulazimova A."/>
            <person name="Shahmuradov I."/>
        </authorList>
    </citation>
    <scope>NUCLEOTIDE SEQUENCE [LARGE SCALE GENOMIC DNA]</scope>
    <source>
        <strain evidence="3">cv. AG2017</strain>
        <tissue evidence="2">Leaf</tissue>
    </source>
</reference>
<sequence>MEDKSAGQLPEIGEAREPSPRVASPRSSLTQASELGFVERETLSLSTSPRHPELGFVETWDSQTQPLGSRASSGSGGQIWGPRAMGLYGGVVATTTTMVGRRSELTANQKKVEVEGASDIFKCSIHSPSVRIEEIQLE</sequence>
<keyword evidence="3" id="KW-1185">Reference proteome</keyword>
<dbReference type="AlphaFoldDB" id="A0A2I0KNJ1"/>
<feature type="region of interest" description="Disordered" evidence="1">
    <location>
        <begin position="1"/>
        <end position="79"/>
    </location>
</feature>
<feature type="compositionally biased region" description="Polar residues" evidence="1">
    <location>
        <begin position="60"/>
        <end position="73"/>
    </location>
</feature>
<comment type="caution">
    <text evidence="2">The sequence shown here is derived from an EMBL/GenBank/DDBJ whole genome shotgun (WGS) entry which is preliminary data.</text>
</comment>
<dbReference type="EMBL" id="PGOL01000479">
    <property type="protein sequence ID" value="PKI69910.1"/>
    <property type="molecule type" value="Genomic_DNA"/>
</dbReference>